<accession>A0A1L8R5Y3</accession>
<proteinExistence type="predicted"/>
<keyword evidence="4 6" id="KW-1133">Transmembrane helix</keyword>
<dbReference type="Pfam" id="PF13396">
    <property type="entry name" value="PLDc_N"/>
    <property type="match status" value="1"/>
</dbReference>
<name>A0A1L8R5Y3_9ENTE</name>
<feature type="transmembrane region" description="Helical" evidence="6">
    <location>
        <begin position="43"/>
        <end position="62"/>
    </location>
</feature>
<feature type="domain" description="Cardiolipin synthase N-terminal" evidence="7">
    <location>
        <begin position="22"/>
        <end position="63"/>
    </location>
</feature>
<keyword evidence="2" id="KW-1003">Cell membrane</keyword>
<protein>
    <recommendedName>
        <fullName evidence="7">Cardiolipin synthase N-terminal domain-containing protein</fullName>
    </recommendedName>
</protein>
<reference evidence="9 11" key="2">
    <citation type="submission" date="2015-08" db="EMBL/GenBank/DDBJ databases">
        <title>Enterococcus genome sequence.</title>
        <authorList>
            <person name="Acedo J.Z."/>
            <person name="Vederas J.C."/>
        </authorList>
    </citation>
    <scope>NUCLEOTIDE SEQUENCE [LARGE SCALE GENOMIC DNA]</scope>
    <source>
        <strain evidence="9 11">49</strain>
    </source>
</reference>
<evidence type="ECO:0000313" key="8">
    <source>
        <dbReference type="EMBL" id="OJG15152.1"/>
    </source>
</evidence>
<dbReference type="STRING" id="317010.RU96_GL000370"/>
<keyword evidence="11" id="KW-1185">Reference proteome</keyword>
<evidence type="ECO:0000256" key="2">
    <source>
        <dbReference type="ARBA" id="ARBA00022475"/>
    </source>
</evidence>
<dbReference type="GO" id="GO:0005886">
    <property type="term" value="C:plasma membrane"/>
    <property type="evidence" value="ECO:0007669"/>
    <property type="project" value="UniProtKB-SubCell"/>
</dbReference>
<evidence type="ECO:0000259" key="7">
    <source>
        <dbReference type="Pfam" id="PF13396"/>
    </source>
</evidence>
<comment type="subcellular location">
    <subcellularLocation>
        <location evidence="1">Cell membrane</location>
        <topology evidence="1">Multi-pass membrane protein</topology>
    </subcellularLocation>
</comment>
<dbReference type="RefSeq" id="WP_071864915.1">
    <property type="nucleotide sequence ID" value="NZ_JBHLVQ010000025.1"/>
</dbReference>
<sequence length="67" mass="7728">MQLNIQEYIPILIPLIILQIGLAIYAVVDVFKHPHYKFGNRVFWVIICAFISFLGPIIYFAFGKGED</sequence>
<dbReference type="OrthoDB" id="3243324at2"/>
<evidence type="ECO:0000313" key="11">
    <source>
        <dbReference type="Proteomes" id="UP000216797"/>
    </source>
</evidence>
<comment type="caution">
    <text evidence="8">The sequence shown here is derived from an EMBL/GenBank/DDBJ whole genome shotgun (WGS) entry which is preliminary data.</text>
</comment>
<dbReference type="Proteomes" id="UP000182835">
    <property type="component" value="Unassembled WGS sequence"/>
</dbReference>
<keyword evidence="3 6" id="KW-0812">Transmembrane</keyword>
<evidence type="ECO:0000256" key="6">
    <source>
        <dbReference type="SAM" id="Phobius"/>
    </source>
</evidence>
<evidence type="ECO:0000256" key="5">
    <source>
        <dbReference type="ARBA" id="ARBA00023136"/>
    </source>
</evidence>
<evidence type="ECO:0000256" key="4">
    <source>
        <dbReference type="ARBA" id="ARBA00022989"/>
    </source>
</evidence>
<dbReference type="InterPro" id="IPR027379">
    <property type="entry name" value="CLS_N"/>
</dbReference>
<evidence type="ECO:0000313" key="9">
    <source>
        <dbReference type="EMBL" id="PAB01204.1"/>
    </source>
</evidence>
<evidence type="ECO:0000313" key="10">
    <source>
        <dbReference type="Proteomes" id="UP000182835"/>
    </source>
</evidence>
<keyword evidence="5 6" id="KW-0472">Membrane</keyword>
<organism evidence="8 10">
    <name type="scientific">Enterococcus canintestini</name>
    <dbReference type="NCBI Taxonomy" id="317010"/>
    <lineage>
        <taxon>Bacteria</taxon>
        <taxon>Bacillati</taxon>
        <taxon>Bacillota</taxon>
        <taxon>Bacilli</taxon>
        <taxon>Lactobacillales</taxon>
        <taxon>Enterococcaceae</taxon>
        <taxon>Enterococcus</taxon>
    </lineage>
</organism>
<feature type="transmembrane region" description="Helical" evidence="6">
    <location>
        <begin position="12"/>
        <end position="31"/>
    </location>
</feature>
<dbReference type="EMBL" id="JXKG01000010">
    <property type="protein sequence ID" value="OJG15152.1"/>
    <property type="molecule type" value="Genomic_DNA"/>
</dbReference>
<dbReference type="Proteomes" id="UP000216797">
    <property type="component" value="Unassembled WGS sequence"/>
</dbReference>
<reference evidence="8 10" key="1">
    <citation type="submission" date="2014-12" db="EMBL/GenBank/DDBJ databases">
        <title>Draft genome sequences of 29 type strains of Enterococci.</title>
        <authorList>
            <person name="Zhong Z."/>
            <person name="Sun Z."/>
            <person name="Liu W."/>
            <person name="Zhang W."/>
            <person name="Zhang H."/>
        </authorList>
    </citation>
    <scope>NUCLEOTIDE SEQUENCE [LARGE SCALE GENOMIC DNA]</scope>
    <source>
        <strain evidence="8 10">DSM 21207</strain>
    </source>
</reference>
<dbReference type="EMBL" id="LHUG01000004">
    <property type="protein sequence ID" value="PAB01204.1"/>
    <property type="molecule type" value="Genomic_DNA"/>
</dbReference>
<gene>
    <name evidence="9" type="ORF">AKL21_04140</name>
    <name evidence="8" type="ORF">RU96_GL000370</name>
</gene>
<dbReference type="AlphaFoldDB" id="A0A1L8R5Y3"/>
<evidence type="ECO:0000256" key="1">
    <source>
        <dbReference type="ARBA" id="ARBA00004651"/>
    </source>
</evidence>
<evidence type="ECO:0000256" key="3">
    <source>
        <dbReference type="ARBA" id="ARBA00022692"/>
    </source>
</evidence>